<evidence type="ECO:0000313" key="10">
    <source>
        <dbReference type="EMBL" id="KAH3668591.1"/>
    </source>
</evidence>
<feature type="compositionally biased region" description="Low complexity" evidence="7">
    <location>
        <begin position="396"/>
        <end position="426"/>
    </location>
</feature>
<dbReference type="Gene3D" id="2.60.260.20">
    <property type="entry name" value="Urease metallochaperone UreE, N-terminal domain"/>
    <property type="match status" value="2"/>
</dbReference>
<keyword evidence="3 6" id="KW-0863">Zinc-finger</keyword>
<keyword evidence="11" id="KW-1185">Reference proteome</keyword>
<dbReference type="Gene3D" id="1.10.287.110">
    <property type="entry name" value="DnaJ domain"/>
    <property type="match status" value="1"/>
</dbReference>
<dbReference type="SUPFAM" id="SSF46565">
    <property type="entry name" value="Chaperone J-domain"/>
    <property type="match status" value="1"/>
</dbReference>
<evidence type="ECO:0000256" key="4">
    <source>
        <dbReference type="ARBA" id="ARBA00022833"/>
    </source>
</evidence>
<dbReference type="CDD" id="cd06257">
    <property type="entry name" value="DnaJ"/>
    <property type="match status" value="1"/>
</dbReference>
<dbReference type="GO" id="GO:0051082">
    <property type="term" value="F:unfolded protein binding"/>
    <property type="evidence" value="ECO:0007669"/>
    <property type="project" value="InterPro"/>
</dbReference>
<evidence type="ECO:0000256" key="1">
    <source>
        <dbReference type="ARBA" id="ARBA00022723"/>
    </source>
</evidence>
<dbReference type="PANTHER" id="PTHR43888">
    <property type="entry name" value="DNAJ-LIKE-2, ISOFORM A-RELATED"/>
    <property type="match status" value="1"/>
</dbReference>
<dbReference type="SUPFAM" id="SSF57938">
    <property type="entry name" value="DnaJ/Hsp40 cysteine-rich domain"/>
    <property type="match status" value="1"/>
</dbReference>
<evidence type="ECO:0000256" key="3">
    <source>
        <dbReference type="ARBA" id="ARBA00022771"/>
    </source>
</evidence>
<dbReference type="PROSITE" id="PS00636">
    <property type="entry name" value="DNAJ_1"/>
    <property type="match status" value="1"/>
</dbReference>
<dbReference type="GeneID" id="70234312"/>
<dbReference type="SUPFAM" id="SSF49493">
    <property type="entry name" value="HSP40/DnaJ peptide-binding domain"/>
    <property type="match status" value="2"/>
</dbReference>
<dbReference type="PROSITE" id="PS50076">
    <property type="entry name" value="DNAJ_2"/>
    <property type="match status" value="1"/>
</dbReference>
<accession>A0A9P8PB98</accession>
<dbReference type="OrthoDB" id="550424at2759"/>
<organism evidence="10 11">
    <name type="scientific">Ogataea philodendri</name>
    <dbReference type="NCBI Taxonomy" id="1378263"/>
    <lineage>
        <taxon>Eukaryota</taxon>
        <taxon>Fungi</taxon>
        <taxon>Dikarya</taxon>
        <taxon>Ascomycota</taxon>
        <taxon>Saccharomycotina</taxon>
        <taxon>Pichiomycetes</taxon>
        <taxon>Pichiales</taxon>
        <taxon>Pichiaceae</taxon>
        <taxon>Ogataea</taxon>
    </lineage>
</organism>
<keyword evidence="1 6" id="KW-0479">Metal-binding</keyword>
<dbReference type="FunFam" id="2.10.230.10:FF:000001">
    <property type="entry name" value="DnaJ subfamily A member 2"/>
    <property type="match status" value="1"/>
</dbReference>
<evidence type="ECO:0000313" key="11">
    <source>
        <dbReference type="Proteomes" id="UP000769157"/>
    </source>
</evidence>
<dbReference type="InterPro" id="IPR018253">
    <property type="entry name" value="DnaJ_domain_CS"/>
</dbReference>
<evidence type="ECO:0000256" key="6">
    <source>
        <dbReference type="PROSITE-ProRule" id="PRU00546"/>
    </source>
</evidence>
<dbReference type="InterPro" id="IPR036410">
    <property type="entry name" value="HSP_DnaJ_Cys-rich_dom_sf"/>
</dbReference>
<dbReference type="AlphaFoldDB" id="A0A9P8PB98"/>
<reference evidence="10" key="2">
    <citation type="submission" date="2021-01" db="EMBL/GenBank/DDBJ databases">
        <authorList>
            <person name="Schikora-Tamarit M.A."/>
        </authorList>
    </citation>
    <scope>NUCLEOTIDE SEQUENCE</scope>
    <source>
        <strain evidence="10">CBS6075</strain>
    </source>
</reference>
<dbReference type="PRINTS" id="PR00625">
    <property type="entry name" value="JDOMAIN"/>
</dbReference>
<evidence type="ECO:0000256" key="7">
    <source>
        <dbReference type="SAM" id="MobiDB-lite"/>
    </source>
</evidence>
<comment type="caution">
    <text evidence="10">The sequence shown here is derived from an EMBL/GenBank/DDBJ whole genome shotgun (WGS) entry which is preliminary data.</text>
</comment>
<sequence length="482" mass="53412">MVKETKLYDLLNVSPDVNSSQLKKAYRSAALKYHPDKIGSTGGGNNNTEQATHVFQEVTTAYEILSDDRKRSIYDTYGMEGLRSSSSAVPEPSFDEKFQQAESLFDHLFGSASATDLASLFDSMSEPRTSGHGHRRMRKGRNIYHTTYCSLLDFYNGKTMKLSLTRKVKCTDCHGRGGSHVECPACMGMGTIVNETRMGMIHQRIQTTCHQCNGSGQYIPEEYICGRCHGHRLIDQKVILDINVPKGAKPGYEIVFPNDADEGFNIIPGDVVITLQEDKSRAIKNFQRRGDNLFTTVNLSLSKAVCGGLLKIEHLNGKMMKLYINRGDLANPNTIKLAKGYGMPIQSDSGIGETSYGDLVIKFNIEFPKIHELTEVQYGMLSKALDPYFKPKNISSSSSSEDVSVEDFSPFSNSNKSGSSESAATSMKGLKDPAESIEEESDDSDIVYLSDFSDSTSSNSKESDSLDDAYDRTERQKRFKST</sequence>
<dbReference type="InterPro" id="IPR001305">
    <property type="entry name" value="HSP_DnaJ_Cys-rich_dom"/>
</dbReference>
<feature type="compositionally biased region" description="Low complexity" evidence="7">
    <location>
        <begin position="450"/>
        <end position="460"/>
    </location>
</feature>
<dbReference type="Pfam" id="PF00226">
    <property type="entry name" value="DnaJ"/>
    <property type="match status" value="1"/>
</dbReference>
<dbReference type="GO" id="GO:0008270">
    <property type="term" value="F:zinc ion binding"/>
    <property type="evidence" value="ECO:0007669"/>
    <property type="project" value="UniProtKB-KW"/>
</dbReference>
<dbReference type="CDD" id="cd10747">
    <property type="entry name" value="DnaJ_C"/>
    <property type="match status" value="1"/>
</dbReference>
<gene>
    <name evidence="10" type="ORF">OGAPHI_002345</name>
</gene>
<evidence type="ECO:0000256" key="2">
    <source>
        <dbReference type="ARBA" id="ARBA00022737"/>
    </source>
</evidence>
<evidence type="ECO:0000259" key="9">
    <source>
        <dbReference type="PROSITE" id="PS51188"/>
    </source>
</evidence>
<reference evidence="10" key="1">
    <citation type="journal article" date="2021" name="Open Biol.">
        <title>Shared evolutionary footprints suggest mitochondrial oxidative damage underlies multiple complex I losses in fungi.</title>
        <authorList>
            <person name="Schikora-Tamarit M.A."/>
            <person name="Marcet-Houben M."/>
            <person name="Nosek J."/>
            <person name="Gabaldon T."/>
        </authorList>
    </citation>
    <scope>NUCLEOTIDE SEQUENCE</scope>
    <source>
        <strain evidence="10">CBS6075</strain>
    </source>
</reference>
<dbReference type="EMBL" id="JAEUBE010000158">
    <property type="protein sequence ID" value="KAH3668591.1"/>
    <property type="molecule type" value="Genomic_DNA"/>
</dbReference>
<dbReference type="InterPro" id="IPR002939">
    <property type="entry name" value="DnaJ_C"/>
</dbReference>
<evidence type="ECO:0000256" key="5">
    <source>
        <dbReference type="ARBA" id="ARBA00023186"/>
    </source>
</evidence>
<dbReference type="Gene3D" id="2.10.230.10">
    <property type="entry name" value="Heat shock protein DnaJ, cysteine-rich domain"/>
    <property type="match status" value="1"/>
</dbReference>
<dbReference type="SMART" id="SM00271">
    <property type="entry name" value="DnaJ"/>
    <property type="match status" value="1"/>
</dbReference>
<keyword evidence="4 6" id="KW-0862">Zinc</keyword>
<dbReference type="InterPro" id="IPR001623">
    <property type="entry name" value="DnaJ_domain"/>
</dbReference>
<feature type="domain" description="J" evidence="8">
    <location>
        <begin position="6"/>
        <end position="78"/>
    </location>
</feature>
<dbReference type="GO" id="GO:0006457">
    <property type="term" value="P:protein folding"/>
    <property type="evidence" value="ECO:0007669"/>
    <property type="project" value="InterPro"/>
</dbReference>
<feature type="zinc finger region" description="CR-type" evidence="6">
    <location>
        <begin position="157"/>
        <end position="237"/>
    </location>
</feature>
<dbReference type="InterPro" id="IPR036869">
    <property type="entry name" value="J_dom_sf"/>
</dbReference>
<dbReference type="Pfam" id="PF01556">
    <property type="entry name" value="DnaJ_C"/>
    <property type="match status" value="1"/>
</dbReference>
<keyword evidence="5" id="KW-0143">Chaperone</keyword>
<dbReference type="Proteomes" id="UP000769157">
    <property type="component" value="Unassembled WGS sequence"/>
</dbReference>
<protein>
    <submittedName>
        <fullName evidence="10">Uncharacterized protein</fullName>
    </submittedName>
</protein>
<dbReference type="Pfam" id="PF00684">
    <property type="entry name" value="DnaJ_CXXCXGXG"/>
    <property type="match status" value="1"/>
</dbReference>
<dbReference type="InterPro" id="IPR008971">
    <property type="entry name" value="HSP40/DnaJ_pept-bd"/>
</dbReference>
<name>A0A9P8PB98_9ASCO</name>
<feature type="domain" description="CR-type" evidence="9">
    <location>
        <begin position="157"/>
        <end position="237"/>
    </location>
</feature>
<evidence type="ECO:0000259" key="8">
    <source>
        <dbReference type="PROSITE" id="PS50076"/>
    </source>
</evidence>
<proteinExistence type="predicted"/>
<dbReference type="GO" id="GO:0030544">
    <property type="term" value="F:Hsp70 protein binding"/>
    <property type="evidence" value="ECO:0007669"/>
    <property type="project" value="InterPro"/>
</dbReference>
<feature type="compositionally biased region" description="Basic and acidic residues" evidence="7">
    <location>
        <begin position="461"/>
        <end position="476"/>
    </location>
</feature>
<feature type="compositionally biased region" description="Acidic residues" evidence="7">
    <location>
        <begin position="435"/>
        <end position="445"/>
    </location>
</feature>
<dbReference type="PROSITE" id="PS51188">
    <property type="entry name" value="ZF_CR"/>
    <property type="match status" value="1"/>
</dbReference>
<dbReference type="InterPro" id="IPR044713">
    <property type="entry name" value="DNJA1/2-like"/>
</dbReference>
<feature type="region of interest" description="Disordered" evidence="7">
    <location>
        <begin position="396"/>
        <end position="482"/>
    </location>
</feature>
<dbReference type="CDD" id="cd10719">
    <property type="entry name" value="DnaJ_zf"/>
    <property type="match status" value="1"/>
</dbReference>
<keyword evidence="2" id="KW-0677">Repeat</keyword>
<dbReference type="RefSeq" id="XP_046063005.1">
    <property type="nucleotide sequence ID" value="XM_046203205.1"/>
</dbReference>